<proteinExistence type="predicted"/>
<dbReference type="EMBL" id="GBEZ01012197">
    <property type="protein sequence ID" value="JAC73667.1"/>
    <property type="molecule type" value="Transcribed_RNA"/>
</dbReference>
<accession>A0A061RL75</accession>
<sequence length="78" mass="7948">PDPPAALRAPQSGLGRVQGGGECTGNIALHRADSPTPPCLTIEPSQRGDGACPSPLAKAPNPAMPNCAPIPRRPLLSY</sequence>
<feature type="region of interest" description="Disordered" evidence="1">
    <location>
        <begin position="45"/>
        <end position="78"/>
    </location>
</feature>
<dbReference type="AlphaFoldDB" id="A0A061RL75"/>
<organism evidence="2">
    <name type="scientific">Tetraselmis sp. GSL018</name>
    <dbReference type="NCBI Taxonomy" id="582737"/>
    <lineage>
        <taxon>Eukaryota</taxon>
        <taxon>Viridiplantae</taxon>
        <taxon>Chlorophyta</taxon>
        <taxon>core chlorophytes</taxon>
        <taxon>Chlorodendrophyceae</taxon>
        <taxon>Chlorodendrales</taxon>
        <taxon>Chlorodendraceae</taxon>
        <taxon>Tetraselmis</taxon>
    </lineage>
</organism>
<evidence type="ECO:0000313" key="2">
    <source>
        <dbReference type="EMBL" id="JAC73667.1"/>
    </source>
</evidence>
<name>A0A061RL75_9CHLO</name>
<reference evidence="2" key="1">
    <citation type="submission" date="2014-05" db="EMBL/GenBank/DDBJ databases">
        <title>The transcriptome of the halophilic microalga Tetraselmis sp. GSL018 isolated from the Great Salt Lake, Utah.</title>
        <authorList>
            <person name="Jinkerson R.E."/>
            <person name="D'Adamo S."/>
            <person name="Posewitz M.C."/>
        </authorList>
    </citation>
    <scope>NUCLEOTIDE SEQUENCE</scope>
    <source>
        <strain evidence="2">GSL018</strain>
    </source>
</reference>
<evidence type="ECO:0000256" key="1">
    <source>
        <dbReference type="SAM" id="MobiDB-lite"/>
    </source>
</evidence>
<feature type="non-terminal residue" evidence="2">
    <location>
        <position position="1"/>
    </location>
</feature>
<gene>
    <name evidence="2" type="ORF">TSPGSL018_28222</name>
</gene>
<protein>
    <submittedName>
        <fullName evidence="2">Uncharacterized protein</fullName>
    </submittedName>
</protein>